<proteinExistence type="predicted"/>
<protein>
    <recommendedName>
        <fullName evidence="3">Peptidase aspartic putative domain-containing protein</fullName>
    </recommendedName>
</protein>
<dbReference type="PANTHER" id="PTHR47331">
    <property type="entry name" value="PHD-TYPE DOMAIN-CONTAINING PROTEIN"/>
    <property type="match status" value="1"/>
</dbReference>
<dbReference type="EMBL" id="JALNTZ010000006">
    <property type="protein sequence ID" value="KAJ3649220.1"/>
    <property type="molecule type" value="Genomic_DNA"/>
</dbReference>
<dbReference type="Proteomes" id="UP001168821">
    <property type="component" value="Unassembled WGS sequence"/>
</dbReference>
<name>A0AA38MA66_9CUCU</name>
<dbReference type="InterPro" id="IPR005312">
    <property type="entry name" value="DUF1759"/>
</dbReference>
<accession>A0AA38MA66</accession>
<dbReference type="AlphaFoldDB" id="A0AA38MA66"/>
<dbReference type="Pfam" id="PF03564">
    <property type="entry name" value="DUF1759"/>
    <property type="match status" value="1"/>
</dbReference>
<organism evidence="1 2">
    <name type="scientific">Zophobas morio</name>
    <dbReference type="NCBI Taxonomy" id="2755281"/>
    <lineage>
        <taxon>Eukaryota</taxon>
        <taxon>Metazoa</taxon>
        <taxon>Ecdysozoa</taxon>
        <taxon>Arthropoda</taxon>
        <taxon>Hexapoda</taxon>
        <taxon>Insecta</taxon>
        <taxon>Pterygota</taxon>
        <taxon>Neoptera</taxon>
        <taxon>Endopterygota</taxon>
        <taxon>Coleoptera</taxon>
        <taxon>Polyphaga</taxon>
        <taxon>Cucujiformia</taxon>
        <taxon>Tenebrionidae</taxon>
        <taxon>Zophobas</taxon>
    </lineage>
</organism>
<evidence type="ECO:0000313" key="1">
    <source>
        <dbReference type="EMBL" id="KAJ3649220.1"/>
    </source>
</evidence>
<dbReference type="PANTHER" id="PTHR47331:SF1">
    <property type="entry name" value="GAG-LIKE PROTEIN"/>
    <property type="match status" value="1"/>
</dbReference>
<dbReference type="CDD" id="cd00303">
    <property type="entry name" value="retropepsin_like"/>
    <property type="match status" value="1"/>
</dbReference>
<reference evidence="1" key="1">
    <citation type="journal article" date="2023" name="G3 (Bethesda)">
        <title>Whole genome assemblies of Zophobas morio and Tenebrio molitor.</title>
        <authorList>
            <person name="Kaur S."/>
            <person name="Stinson S.A."/>
            <person name="diCenzo G.C."/>
        </authorList>
    </citation>
    <scope>NUCLEOTIDE SEQUENCE</scope>
    <source>
        <strain evidence="1">QUZm001</strain>
    </source>
</reference>
<sequence length="595" mass="68047">MSKLDQQKSKLKTIDDTLKRIEEYVQSYSPGVSINQLKARLSLLDGIRNDFNETQYQIEQLEKGAAEAYEGCRSEFEIRYCDVVCLINDIIEKSLAVPVPSTSLLLNPTDGKNPRDSNDSMQLNLPVLNIKSFSGDYKEWLNFENSFKSVIDENKALNNRQRFQYLKSSLRDEALRTIESLVINDENYKEAWRLLTNRFKNTRLIVQDHVMSILNAPSINKQSPSLLRALVDTVVSNLTSLKSLGITVDKWDALLIPVIVEKLDYSTKREWQLSLDKDVPTYKQFIDFLEKRCLMLESLSYMSNNKTSNEGKVYHKQNNYFNKSKTVSHITTNKKQASCSMCKKSSHLIFQCIDFLKMSIPERIAQVKRLKLCINCLRENHQVATCRTSHKCQACNKKHNTLIHTDEADADENSSVTLSNHSSSLLKCSDSVLLSTAIVLIKNAKNEYETCRALLDPGSMSNYITEPMIKKLKLSTKQINIQIKGLNGAASSSQKQVLDVGIKSIYNAYSTKINCIVVNKITENLPLVVTLELVCRISRSRPRDFRLYCLLQICRMSHLGEAKHSLDSVLICRMSKQKSIQYRYPFLRTSLLFCF</sequence>
<evidence type="ECO:0000313" key="2">
    <source>
        <dbReference type="Proteomes" id="UP001168821"/>
    </source>
</evidence>
<gene>
    <name evidence="1" type="ORF">Zmor_020973</name>
</gene>
<keyword evidence="2" id="KW-1185">Reference proteome</keyword>
<evidence type="ECO:0008006" key="3">
    <source>
        <dbReference type="Google" id="ProtNLM"/>
    </source>
</evidence>
<comment type="caution">
    <text evidence="1">The sequence shown here is derived from an EMBL/GenBank/DDBJ whole genome shotgun (WGS) entry which is preliminary data.</text>
</comment>